<name>A0AAD1M2B2_MYCXE</name>
<organism evidence="1 2">
    <name type="scientific">Mycobacterium xenopi</name>
    <dbReference type="NCBI Taxonomy" id="1789"/>
    <lineage>
        <taxon>Bacteria</taxon>
        <taxon>Bacillati</taxon>
        <taxon>Actinomycetota</taxon>
        <taxon>Actinomycetes</taxon>
        <taxon>Mycobacteriales</taxon>
        <taxon>Mycobacteriaceae</taxon>
        <taxon>Mycobacterium</taxon>
    </lineage>
</organism>
<dbReference type="Proteomes" id="UP000464624">
    <property type="component" value="Chromosome"/>
</dbReference>
<evidence type="ECO:0000313" key="2">
    <source>
        <dbReference type="Proteomes" id="UP000464624"/>
    </source>
</evidence>
<reference evidence="1 2" key="1">
    <citation type="submission" date="2019-12" db="EMBL/GenBank/DDBJ databases">
        <title>Complete genome sequence of Mycolicibacterium xenopi str. JCM15661T.</title>
        <authorList>
            <person name="Yoshida M."/>
            <person name="Fukano H."/>
            <person name="Asakura T."/>
            <person name="Hoshino Y."/>
        </authorList>
    </citation>
    <scope>NUCLEOTIDE SEQUENCE [LARGE SCALE GENOMIC DNA]</scope>
    <source>
        <strain evidence="1 2">JCM 15661T</strain>
    </source>
</reference>
<gene>
    <name evidence="1" type="ORF">MYXE_38280</name>
</gene>
<protein>
    <submittedName>
        <fullName evidence="1">Uncharacterized protein</fullName>
    </submittedName>
</protein>
<proteinExistence type="predicted"/>
<sequence length="70" mass="7962">MPWCTVFEIEGHRDLVSGETIRPRQHQVGMRLDGVAEELQQDQDVVEALRCVTDVDRNQRPTRAAVAGQF</sequence>
<accession>A0AAD1M2B2</accession>
<dbReference type="EMBL" id="AP022314">
    <property type="protein sequence ID" value="BBU24038.1"/>
    <property type="molecule type" value="Genomic_DNA"/>
</dbReference>
<dbReference type="KEGG" id="mxe:MYXE_38280"/>
<evidence type="ECO:0000313" key="1">
    <source>
        <dbReference type="EMBL" id="BBU24038.1"/>
    </source>
</evidence>
<dbReference type="AlphaFoldDB" id="A0AAD1M2B2"/>